<dbReference type="GO" id="GO:0004519">
    <property type="term" value="F:endonuclease activity"/>
    <property type="evidence" value="ECO:0007669"/>
    <property type="project" value="UniProtKB-KW"/>
</dbReference>
<dbReference type="EMBL" id="JAAGKO020000004">
    <property type="protein sequence ID" value="MDI5962110.1"/>
    <property type="molecule type" value="Genomic_DNA"/>
</dbReference>
<dbReference type="InterPro" id="IPR015210">
    <property type="entry name" value="NaeI"/>
</dbReference>
<keyword evidence="6" id="KW-1185">Reference proteome</keyword>
<keyword evidence="1" id="KW-0540">Nuclease</keyword>
<dbReference type="InterPro" id="IPR036388">
    <property type="entry name" value="WH-like_DNA-bd_sf"/>
</dbReference>
<evidence type="ECO:0000259" key="4">
    <source>
        <dbReference type="Pfam" id="PF09126"/>
    </source>
</evidence>
<name>A0ABT6VVE0_9ACTN</name>
<keyword evidence="3" id="KW-0378">Hydrolase</keyword>
<protein>
    <submittedName>
        <fullName evidence="5">NaeI family type II restriction endonuclease</fullName>
    </submittedName>
</protein>
<feature type="domain" description="Type II restriction enzyme NaeI" evidence="4">
    <location>
        <begin position="39"/>
        <end position="302"/>
    </location>
</feature>
<organism evidence="5 6">
    <name type="scientific">Streptantibioticus silvisoli</name>
    <dbReference type="NCBI Taxonomy" id="2705255"/>
    <lineage>
        <taxon>Bacteria</taxon>
        <taxon>Bacillati</taxon>
        <taxon>Actinomycetota</taxon>
        <taxon>Actinomycetes</taxon>
        <taxon>Kitasatosporales</taxon>
        <taxon>Streptomycetaceae</taxon>
        <taxon>Streptantibioticus</taxon>
    </lineage>
</organism>
<sequence>MLPFDESAAKNISTTEATRRDADLLKVANWFYGQVDFEERIGEALRQSIDEVLDGQRTGRFDIANLEKTEKTYLGTKVEIVIRSAFGLQRGKVMDYVVAGQEVDSKFTSGNYWTIPGEAHGHICLLTSADDKSSRFRAGLVRIHHNLLNGGKNRDGKQSLSAQGRGSILWLTEAGQLPVNVLLSLPVDTCALITGHRNGQQRTNELFRHVQGQLIHRSTVLTVARQDDGLKRVRDARKHLSSEGIIILGHQGKHPGMASDLGLPVPASGSWIAARVVPVPSGSPRPHTTVGGKTYAIAMSSEGSRPGPTVY</sequence>
<keyword evidence="2 5" id="KW-0255">Endonuclease</keyword>
<dbReference type="Gene3D" id="3.40.600.10">
    <property type="entry name" value="DNA mismatch repair MutH/Restriction endonuclease, type II"/>
    <property type="match status" value="1"/>
</dbReference>
<proteinExistence type="predicted"/>
<evidence type="ECO:0000256" key="1">
    <source>
        <dbReference type="ARBA" id="ARBA00022722"/>
    </source>
</evidence>
<evidence type="ECO:0000256" key="3">
    <source>
        <dbReference type="ARBA" id="ARBA00022801"/>
    </source>
</evidence>
<dbReference type="Pfam" id="PF09126">
    <property type="entry name" value="NaeI"/>
    <property type="match status" value="1"/>
</dbReference>
<accession>A0ABT6VVE0</accession>
<dbReference type="InterPro" id="IPR037057">
    <property type="entry name" value="DNA_rep_MutH/T2_RE_sf"/>
</dbReference>
<evidence type="ECO:0000313" key="6">
    <source>
        <dbReference type="Proteomes" id="UP001156398"/>
    </source>
</evidence>
<gene>
    <name evidence="5" type="ORF">POF43_005140</name>
</gene>
<dbReference type="Gene3D" id="1.10.10.10">
    <property type="entry name" value="Winged helix-like DNA-binding domain superfamily/Winged helix DNA-binding domain"/>
    <property type="match status" value="1"/>
</dbReference>
<evidence type="ECO:0000313" key="5">
    <source>
        <dbReference type="EMBL" id="MDI5962110.1"/>
    </source>
</evidence>
<dbReference type="CDD" id="cd22338">
    <property type="entry name" value="NaeI-like"/>
    <property type="match status" value="1"/>
</dbReference>
<reference evidence="5 6" key="1">
    <citation type="submission" date="2023-05" db="EMBL/GenBank/DDBJ databases">
        <title>Streptantibioticus silvisoli sp. nov., acidotolerant actinomycetes 1 from pine litter.</title>
        <authorList>
            <person name="Swiecimska M."/>
            <person name="Golinska P."/>
            <person name="Sangal V."/>
            <person name="Wachnowicz B."/>
            <person name="Goodfellow M."/>
        </authorList>
    </citation>
    <scope>NUCLEOTIDE SEQUENCE [LARGE SCALE GENOMIC DNA]</scope>
    <source>
        <strain evidence="5 6">SL54</strain>
    </source>
</reference>
<dbReference type="SUPFAM" id="SSF52980">
    <property type="entry name" value="Restriction endonuclease-like"/>
    <property type="match status" value="1"/>
</dbReference>
<dbReference type="RefSeq" id="WP_271324213.1">
    <property type="nucleotide sequence ID" value="NZ_JAAGKO020000004.1"/>
</dbReference>
<dbReference type="Proteomes" id="UP001156398">
    <property type="component" value="Unassembled WGS sequence"/>
</dbReference>
<comment type="caution">
    <text evidence="5">The sequence shown here is derived from an EMBL/GenBank/DDBJ whole genome shotgun (WGS) entry which is preliminary data.</text>
</comment>
<evidence type="ECO:0000256" key="2">
    <source>
        <dbReference type="ARBA" id="ARBA00022759"/>
    </source>
</evidence>
<dbReference type="InterPro" id="IPR011335">
    <property type="entry name" value="Restrct_endonuc-II-like"/>
</dbReference>